<feature type="compositionally biased region" description="Polar residues" evidence="1">
    <location>
        <begin position="232"/>
        <end position="247"/>
    </location>
</feature>
<feature type="compositionally biased region" description="Polar residues" evidence="1">
    <location>
        <begin position="79"/>
        <end position="91"/>
    </location>
</feature>
<feature type="compositionally biased region" description="Basic and acidic residues" evidence="1">
    <location>
        <begin position="183"/>
        <end position="202"/>
    </location>
</feature>
<feature type="domain" description="DUF7624" evidence="2">
    <location>
        <begin position="670"/>
        <end position="781"/>
    </location>
</feature>
<feature type="compositionally biased region" description="Polar residues" evidence="1">
    <location>
        <begin position="489"/>
        <end position="504"/>
    </location>
</feature>
<reference evidence="3" key="1">
    <citation type="journal article" date="2020" name="Stud. Mycol.">
        <title>101 Dothideomycetes genomes: a test case for predicting lifestyles and emergence of pathogens.</title>
        <authorList>
            <person name="Haridas S."/>
            <person name="Albert R."/>
            <person name="Binder M."/>
            <person name="Bloem J."/>
            <person name="Labutti K."/>
            <person name="Salamov A."/>
            <person name="Andreopoulos B."/>
            <person name="Baker S."/>
            <person name="Barry K."/>
            <person name="Bills G."/>
            <person name="Bluhm B."/>
            <person name="Cannon C."/>
            <person name="Castanera R."/>
            <person name="Culley D."/>
            <person name="Daum C."/>
            <person name="Ezra D."/>
            <person name="Gonzalez J."/>
            <person name="Henrissat B."/>
            <person name="Kuo A."/>
            <person name="Liang C."/>
            <person name="Lipzen A."/>
            <person name="Lutzoni F."/>
            <person name="Magnuson J."/>
            <person name="Mondo S."/>
            <person name="Nolan M."/>
            <person name="Ohm R."/>
            <person name="Pangilinan J."/>
            <person name="Park H.-J."/>
            <person name="Ramirez L."/>
            <person name="Alfaro M."/>
            <person name="Sun H."/>
            <person name="Tritt A."/>
            <person name="Yoshinaga Y."/>
            <person name="Zwiers L.-H."/>
            <person name="Turgeon B."/>
            <person name="Goodwin S."/>
            <person name="Spatafora J."/>
            <person name="Crous P."/>
            <person name="Grigoriev I."/>
        </authorList>
    </citation>
    <scope>NUCLEOTIDE SEQUENCE</scope>
    <source>
        <strain evidence="3">ATCC 16933</strain>
    </source>
</reference>
<feature type="compositionally biased region" description="Acidic residues" evidence="1">
    <location>
        <begin position="48"/>
        <end position="59"/>
    </location>
</feature>
<organism evidence="3 4">
    <name type="scientific">Lineolata rhizophorae</name>
    <dbReference type="NCBI Taxonomy" id="578093"/>
    <lineage>
        <taxon>Eukaryota</taxon>
        <taxon>Fungi</taxon>
        <taxon>Dikarya</taxon>
        <taxon>Ascomycota</taxon>
        <taxon>Pezizomycotina</taxon>
        <taxon>Dothideomycetes</taxon>
        <taxon>Dothideomycetes incertae sedis</taxon>
        <taxon>Lineolatales</taxon>
        <taxon>Lineolataceae</taxon>
        <taxon>Lineolata</taxon>
    </lineage>
</organism>
<feature type="compositionally biased region" description="Low complexity" evidence="1">
    <location>
        <begin position="65"/>
        <end position="78"/>
    </location>
</feature>
<dbReference type="Pfam" id="PF24616">
    <property type="entry name" value="DUF7624"/>
    <property type="match status" value="1"/>
</dbReference>
<feature type="region of interest" description="Disordered" evidence="1">
    <location>
        <begin position="639"/>
        <end position="670"/>
    </location>
</feature>
<dbReference type="AlphaFoldDB" id="A0A6A6P2V1"/>
<feature type="region of interest" description="Disordered" evidence="1">
    <location>
        <begin position="489"/>
        <end position="588"/>
    </location>
</feature>
<evidence type="ECO:0000313" key="4">
    <source>
        <dbReference type="Proteomes" id="UP000799766"/>
    </source>
</evidence>
<feature type="region of interest" description="Disordered" evidence="1">
    <location>
        <begin position="1"/>
        <end position="262"/>
    </location>
</feature>
<name>A0A6A6P2V1_9PEZI</name>
<gene>
    <name evidence="3" type="ORF">BDY21DRAFT_215372</name>
</gene>
<feature type="compositionally biased region" description="Polar residues" evidence="1">
    <location>
        <begin position="1"/>
        <end position="21"/>
    </location>
</feature>
<dbReference type="EMBL" id="MU001678">
    <property type="protein sequence ID" value="KAF2458209.1"/>
    <property type="molecule type" value="Genomic_DNA"/>
</dbReference>
<sequence>MQNQIERSRSSGNQHNSSHSDSLAPPPSPYPATVDPSPVDSNGTTTTEIEDEPTDDAEEVQSQLSSNRNSNSHRSFSSTGADSMESPQSPEALTKLDTTAPSRADPDPDAPQSVIHAPTDYKQFRQGAKRSSPNRTRSRAGPDSPGDRSDHTVVSPSTPEPNVHPDSVKHTSPIDTALPPIKTTDKATPRAHTRQEAEEERRRRLSRRSNSLEDIAEAPDGERGTEDEESTTQKSGSNDSPSTNDGQSADRPGSRAATMGHAAEQLKEVDLEIRELKTALSECWTLCNTLAKLSQNHRERMFNYAGKGEVQEQAWRSCWRLCQKLYESREEDHASQVRPTLELCRDFCQALFEVRQRGDPVNDSVLRVSFELNNHLYNTQDRNLPVPFRERTLDFYLTLCHRLMKQRTILPAETDALLRSCWSLAEMLFSLRQNTRDSKPPDEELLGSAVQACWELCDLFREGWNQVRPDRGTPRPNQASFPREYHQYGYTTYGQPQHGVTSTPSVRSEQSRSHHSRSTASIDESSYHSVRSQAGGQTSGAPSRAGTTNNSPQGPARGGGDVTGNTLLPETPTTIFDDHQDLSPDEAPVPNILVLGPENATTRTHNRWSSAASTLSAYTDSASGSSSMLNGLGGPMSAAVTNANEGMRPTSAASSTATGSTVSGPSAVGSDPHLERLKALILRAAMNTGFRSGSGLSLPAFVRSLPATAFGATQWQVRLLDAYRRLVVTDPTLRGPDVAKRRYTAAEVGRAVQWMERSEQFGWFRDLYRFVFGFYPEEAAAGAGPAAGFQV</sequence>
<accession>A0A6A6P2V1</accession>
<protein>
    <recommendedName>
        <fullName evidence="2">DUF7624 domain-containing protein</fullName>
    </recommendedName>
</protein>
<feature type="compositionally biased region" description="Low complexity" evidence="1">
    <location>
        <begin position="649"/>
        <end position="667"/>
    </location>
</feature>
<dbReference type="Proteomes" id="UP000799766">
    <property type="component" value="Unassembled WGS sequence"/>
</dbReference>
<evidence type="ECO:0000256" key="1">
    <source>
        <dbReference type="SAM" id="MobiDB-lite"/>
    </source>
</evidence>
<dbReference type="OrthoDB" id="5230484at2759"/>
<keyword evidence="4" id="KW-1185">Reference proteome</keyword>
<evidence type="ECO:0000259" key="2">
    <source>
        <dbReference type="Pfam" id="PF24616"/>
    </source>
</evidence>
<feature type="compositionally biased region" description="Polar residues" evidence="1">
    <location>
        <begin position="519"/>
        <end position="553"/>
    </location>
</feature>
<proteinExistence type="predicted"/>
<evidence type="ECO:0000313" key="3">
    <source>
        <dbReference type="EMBL" id="KAF2458209.1"/>
    </source>
</evidence>
<feature type="compositionally biased region" description="Acidic residues" evidence="1">
    <location>
        <begin position="214"/>
        <end position="230"/>
    </location>
</feature>
<dbReference type="InterPro" id="IPR056041">
    <property type="entry name" value="DUF7624"/>
</dbReference>
<feature type="compositionally biased region" description="Polar residues" evidence="1">
    <location>
        <begin position="563"/>
        <end position="574"/>
    </location>
</feature>